<organism evidence="1 2">
    <name type="scientific">Bipolaricaulis sibiricus</name>
    <dbReference type="NCBI Taxonomy" id="2501609"/>
    <lineage>
        <taxon>Bacteria</taxon>
        <taxon>Candidatus Bipolaricaulota</taxon>
        <taxon>Candidatus Bipolaricaulia</taxon>
        <taxon>Candidatus Bipolaricaulales</taxon>
        <taxon>Candidatus Bipolaricaulaceae</taxon>
        <taxon>Candidatus Bipolaricaulis</taxon>
    </lineage>
</organism>
<dbReference type="Proteomes" id="UP000287233">
    <property type="component" value="Chromosome"/>
</dbReference>
<evidence type="ECO:0000313" key="1">
    <source>
        <dbReference type="EMBL" id="QAA76830.1"/>
    </source>
</evidence>
<gene>
    <name evidence="1" type="ORF">BIP78_1064</name>
</gene>
<name>A0A410FVA1_BIPS1</name>
<accession>A0A410FVA1</accession>
<evidence type="ECO:0008006" key="3">
    <source>
        <dbReference type="Google" id="ProtNLM"/>
    </source>
</evidence>
<dbReference type="AlphaFoldDB" id="A0A410FVA1"/>
<sequence length="324" mass="36105">MMAMNAKTSSRGVWQLAAGQASRRYADVFLRYGVGLIGPGDAGPWKPERDDDEFEGGFVRRFASEVQVGDVFLLRTGISKISAVGIVASDYLYLNQFDDVSGWDLQHARRVRWCSLPDEYSFNGPVFGANPPRLSRTQSEEVLDYVDRFLNSPPTHWQTGALPALPAEEPPLEEVPTALQGLVAVANDFLLLLRDRQAFGEHPSEDEMIAHFVVPFLGALGWPPERIAVKWRHIDVAVFRALPRTPENCHLVIEAKRLGAGVEGALEQAKGYVKALGQPRDVVVTDGIRYRMYSCQSDFEPIAYANLARLKRSAAQLFESMKRS</sequence>
<dbReference type="KEGG" id="bih:BIP78_1064"/>
<dbReference type="EMBL" id="CP034928">
    <property type="protein sequence ID" value="QAA76830.1"/>
    <property type="molecule type" value="Genomic_DNA"/>
</dbReference>
<evidence type="ECO:0000313" key="2">
    <source>
        <dbReference type="Proteomes" id="UP000287233"/>
    </source>
</evidence>
<protein>
    <recommendedName>
        <fullName evidence="3">Type I restriction enzyme R protein N-terminal domain-containing protein</fullName>
    </recommendedName>
</protein>
<reference evidence="2" key="1">
    <citation type="submission" date="2018-12" db="EMBL/GenBank/DDBJ databases">
        <title>Complete genome sequence of an uncultured bacterium of the candidate phylum Bipolaricaulota.</title>
        <authorList>
            <person name="Kadnikov V.V."/>
            <person name="Mardanov A.V."/>
            <person name="Beletsky A.V."/>
            <person name="Frank Y.A."/>
            <person name="Karnachuk O.V."/>
            <person name="Ravin N.V."/>
        </authorList>
    </citation>
    <scope>NUCLEOTIDE SEQUENCE [LARGE SCALE GENOMIC DNA]</scope>
</reference>
<proteinExistence type="predicted"/>